<dbReference type="GO" id="GO:0046452">
    <property type="term" value="P:dihydrofolate metabolic process"/>
    <property type="evidence" value="ECO:0007669"/>
    <property type="project" value="TreeGrafter"/>
</dbReference>
<name>A0A3A1QN12_9BACI</name>
<dbReference type="PIRSF" id="PIRSF000194">
    <property type="entry name" value="DHFR"/>
    <property type="match status" value="1"/>
</dbReference>
<keyword evidence="6 8" id="KW-0560">Oxidoreductase</keyword>
<dbReference type="InterPro" id="IPR017925">
    <property type="entry name" value="DHFR_CS"/>
</dbReference>
<feature type="domain" description="DHFR" evidence="10">
    <location>
        <begin position="1"/>
        <end position="160"/>
    </location>
</feature>
<dbReference type="OrthoDB" id="9804315at2"/>
<dbReference type="PRINTS" id="PR00070">
    <property type="entry name" value="DHFR"/>
</dbReference>
<accession>A0A3A1QN12</accession>
<dbReference type="GO" id="GO:0046654">
    <property type="term" value="P:tetrahydrofolate biosynthetic process"/>
    <property type="evidence" value="ECO:0007669"/>
    <property type="project" value="UniProtKB-UniPathway"/>
</dbReference>
<dbReference type="InterPro" id="IPR024072">
    <property type="entry name" value="DHFR-like_dom_sf"/>
</dbReference>
<keyword evidence="4 8" id="KW-0554">One-carbon metabolism</keyword>
<evidence type="ECO:0000259" key="10">
    <source>
        <dbReference type="PROSITE" id="PS51330"/>
    </source>
</evidence>
<comment type="catalytic activity">
    <reaction evidence="8">
        <text>(6S)-5,6,7,8-tetrahydrofolate + NADP(+) = 7,8-dihydrofolate + NADPH + H(+)</text>
        <dbReference type="Rhea" id="RHEA:15009"/>
        <dbReference type="ChEBI" id="CHEBI:15378"/>
        <dbReference type="ChEBI" id="CHEBI:57451"/>
        <dbReference type="ChEBI" id="CHEBI:57453"/>
        <dbReference type="ChEBI" id="CHEBI:57783"/>
        <dbReference type="ChEBI" id="CHEBI:58349"/>
        <dbReference type="EC" id="1.5.1.3"/>
    </reaction>
</comment>
<protein>
    <recommendedName>
        <fullName evidence="3 8">Dihydrofolate reductase</fullName>
        <ecNumber evidence="3 8">1.5.1.3</ecNumber>
    </recommendedName>
</protein>
<dbReference type="GO" id="GO:0006730">
    <property type="term" value="P:one-carbon metabolic process"/>
    <property type="evidence" value="ECO:0007669"/>
    <property type="project" value="UniProtKB-KW"/>
</dbReference>
<evidence type="ECO:0000313" key="12">
    <source>
        <dbReference type="Proteomes" id="UP000265801"/>
    </source>
</evidence>
<evidence type="ECO:0000256" key="1">
    <source>
        <dbReference type="ARBA" id="ARBA00004903"/>
    </source>
</evidence>
<evidence type="ECO:0000256" key="6">
    <source>
        <dbReference type="ARBA" id="ARBA00023002"/>
    </source>
</evidence>
<dbReference type="PROSITE" id="PS51330">
    <property type="entry name" value="DHFR_2"/>
    <property type="match status" value="1"/>
</dbReference>
<dbReference type="RefSeq" id="WP_119549391.1">
    <property type="nucleotide sequence ID" value="NZ_QXIR01000044.1"/>
</dbReference>
<dbReference type="PROSITE" id="PS00075">
    <property type="entry name" value="DHFR_1"/>
    <property type="match status" value="1"/>
</dbReference>
<evidence type="ECO:0000256" key="8">
    <source>
        <dbReference type="PIRNR" id="PIRNR000194"/>
    </source>
</evidence>
<dbReference type="EC" id="1.5.1.3" evidence="3 8"/>
<comment type="caution">
    <text evidence="11">The sequence shown here is derived from an EMBL/GenBank/DDBJ whole genome shotgun (WGS) entry which is preliminary data.</text>
</comment>
<keyword evidence="5 8" id="KW-0521">NADP</keyword>
<dbReference type="PANTHER" id="PTHR48069:SF3">
    <property type="entry name" value="DIHYDROFOLATE REDUCTASE"/>
    <property type="match status" value="1"/>
</dbReference>
<evidence type="ECO:0000256" key="9">
    <source>
        <dbReference type="RuleBase" id="RU004474"/>
    </source>
</evidence>
<dbReference type="GO" id="GO:0070401">
    <property type="term" value="F:NADP+ binding"/>
    <property type="evidence" value="ECO:0007669"/>
    <property type="project" value="UniProtKB-ARBA"/>
</dbReference>
<organism evidence="11 12">
    <name type="scientific">Bacillus salacetis</name>
    <dbReference type="NCBI Taxonomy" id="2315464"/>
    <lineage>
        <taxon>Bacteria</taxon>
        <taxon>Bacillati</taxon>
        <taxon>Bacillota</taxon>
        <taxon>Bacilli</taxon>
        <taxon>Bacillales</taxon>
        <taxon>Bacillaceae</taxon>
        <taxon>Bacillus</taxon>
    </lineage>
</organism>
<dbReference type="EMBL" id="QXIR01000044">
    <property type="protein sequence ID" value="RIW28489.1"/>
    <property type="molecule type" value="Genomic_DNA"/>
</dbReference>
<comment type="function">
    <text evidence="7 8">Key enzyme in folate metabolism. Catalyzes an essential reaction for de novo glycine and purine synthesis, and for DNA precursor synthesis.</text>
</comment>
<dbReference type="SUPFAM" id="SSF53597">
    <property type="entry name" value="Dihydrofolate reductase-like"/>
    <property type="match status" value="1"/>
</dbReference>
<evidence type="ECO:0000256" key="3">
    <source>
        <dbReference type="ARBA" id="ARBA00012856"/>
    </source>
</evidence>
<comment type="similarity">
    <text evidence="2 8 9">Belongs to the dihydrofolate reductase family.</text>
</comment>
<dbReference type="UniPathway" id="UPA00077">
    <property type="reaction ID" value="UER00158"/>
</dbReference>
<dbReference type="PANTHER" id="PTHR48069">
    <property type="entry name" value="DIHYDROFOLATE REDUCTASE"/>
    <property type="match status" value="1"/>
</dbReference>
<dbReference type="GO" id="GO:0005829">
    <property type="term" value="C:cytosol"/>
    <property type="evidence" value="ECO:0007669"/>
    <property type="project" value="TreeGrafter"/>
</dbReference>
<evidence type="ECO:0000256" key="2">
    <source>
        <dbReference type="ARBA" id="ARBA00009539"/>
    </source>
</evidence>
<evidence type="ECO:0000256" key="5">
    <source>
        <dbReference type="ARBA" id="ARBA00022857"/>
    </source>
</evidence>
<dbReference type="InterPro" id="IPR001796">
    <property type="entry name" value="DHFR_dom"/>
</dbReference>
<keyword evidence="12" id="KW-1185">Reference proteome</keyword>
<evidence type="ECO:0000256" key="7">
    <source>
        <dbReference type="ARBA" id="ARBA00025067"/>
    </source>
</evidence>
<dbReference type="Proteomes" id="UP000265801">
    <property type="component" value="Unassembled WGS sequence"/>
</dbReference>
<dbReference type="GO" id="GO:0004146">
    <property type="term" value="F:dihydrofolate reductase activity"/>
    <property type="evidence" value="ECO:0007669"/>
    <property type="project" value="UniProtKB-EC"/>
</dbReference>
<dbReference type="AlphaFoldDB" id="A0A3A1QN12"/>
<proteinExistence type="inferred from homology"/>
<evidence type="ECO:0000313" key="11">
    <source>
        <dbReference type="EMBL" id="RIW28489.1"/>
    </source>
</evidence>
<dbReference type="FunFam" id="3.40.430.10:FF:000001">
    <property type="entry name" value="Dihydrofolate reductase"/>
    <property type="match status" value="1"/>
</dbReference>
<sequence length="162" mass="19111">MISFIWAMDENGVIGYENKLPWRIPEDLKFFKEKTMGHPIVMGRKTFESIGKPLPGRENIVLTRDVSYEAEGCIVYHEIEDVLHYAEEKEVEVMVTGGAEIFKKFIPFADKLYVTRIYETFEGDTFFPELDWDDYQLISTQQGIENEQNPYHYVFEIYEKKS</sequence>
<dbReference type="CDD" id="cd00209">
    <property type="entry name" value="DHFR"/>
    <property type="match status" value="1"/>
</dbReference>
<dbReference type="Gene3D" id="3.40.430.10">
    <property type="entry name" value="Dihydrofolate Reductase, subunit A"/>
    <property type="match status" value="1"/>
</dbReference>
<gene>
    <name evidence="11" type="ORF">D3H55_21610</name>
</gene>
<evidence type="ECO:0000256" key="4">
    <source>
        <dbReference type="ARBA" id="ARBA00022563"/>
    </source>
</evidence>
<dbReference type="InterPro" id="IPR012259">
    <property type="entry name" value="DHFR"/>
</dbReference>
<dbReference type="GO" id="GO:0046655">
    <property type="term" value="P:folic acid metabolic process"/>
    <property type="evidence" value="ECO:0007669"/>
    <property type="project" value="TreeGrafter"/>
</dbReference>
<reference evidence="11 12" key="1">
    <citation type="submission" date="2018-09" db="EMBL/GenBank/DDBJ databases">
        <title>Bacillus saliacetes sp. nov., isolated from Thai shrimp paste (Ka-pi).</title>
        <authorList>
            <person name="Daroonpunt R."/>
            <person name="Tanasupawat S."/>
            <person name="Yiamsombut S."/>
        </authorList>
    </citation>
    <scope>NUCLEOTIDE SEQUENCE [LARGE SCALE GENOMIC DNA]</scope>
    <source>
        <strain evidence="11 12">SKP7-4</strain>
    </source>
</reference>
<dbReference type="Pfam" id="PF00186">
    <property type="entry name" value="DHFR_1"/>
    <property type="match status" value="1"/>
</dbReference>
<comment type="pathway">
    <text evidence="1 8">Cofactor biosynthesis; tetrahydrofolate biosynthesis; 5,6,7,8-tetrahydrofolate from 7,8-dihydrofolate: step 1/1.</text>
</comment>